<name>A0A7J8QMV4_GOSRA</name>
<evidence type="ECO:0000313" key="3">
    <source>
        <dbReference type="Proteomes" id="UP000593578"/>
    </source>
</evidence>
<dbReference type="Proteomes" id="UP000593578">
    <property type="component" value="Unassembled WGS sequence"/>
</dbReference>
<proteinExistence type="predicted"/>
<comment type="caution">
    <text evidence="2">The sequence shown here is derived from an EMBL/GenBank/DDBJ whole genome shotgun (WGS) entry which is preliminary data.</text>
</comment>
<dbReference type="AlphaFoldDB" id="A0A7J8QMV4"/>
<protein>
    <submittedName>
        <fullName evidence="2">Uncharacterized protein</fullName>
    </submittedName>
</protein>
<feature type="region of interest" description="Disordered" evidence="1">
    <location>
        <begin position="1"/>
        <end position="25"/>
    </location>
</feature>
<feature type="non-terminal residue" evidence="2">
    <location>
        <position position="37"/>
    </location>
</feature>
<evidence type="ECO:0000313" key="2">
    <source>
        <dbReference type="EMBL" id="MBA0602683.1"/>
    </source>
</evidence>
<organism evidence="2 3">
    <name type="scientific">Gossypium raimondii</name>
    <name type="common">Peruvian cotton</name>
    <name type="synonym">Gossypium klotzschianum subsp. raimondii</name>
    <dbReference type="NCBI Taxonomy" id="29730"/>
    <lineage>
        <taxon>Eukaryota</taxon>
        <taxon>Viridiplantae</taxon>
        <taxon>Streptophyta</taxon>
        <taxon>Embryophyta</taxon>
        <taxon>Tracheophyta</taxon>
        <taxon>Spermatophyta</taxon>
        <taxon>Magnoliopsida</taxon>
        <taxon>eudicotyledons</taxon>
        <taxon>Gunneridae</taxon>
        <taxon>Pentapetalae</taxon>
        <taxon>rosids</taxon>
        <taxon>malvids</taxon>
        <taxon>Malvales</taxon>
        <taxon>Malvaceae</taxon>
        <taxon>Malvoideae</taxon>
        <taxon>Gossypium</taxon>
    </lineage>
</organism>
<evidence type="ECO:0000256" key="1">
    <source>
        <dbReference type="SAM" id="MobiDB-lite"/>
    </source>
</evidence>
<accession>A0A7J8QMV4</accession>
<dbReference type="EMBL" id="JABEZZ010000013">
    <property type="protein sequence ID" value="MBA0602683.1"/>
    <property type="molecule type" value="Genomic_DNA"/>
</dbReference>
<feature type="non-terminal residue" evidence="2">
    <location>
        <position position="1"/>
    </location>
</feature>
<reference evidence="2 3" key="1">
    <citation type="journal article" date="2019" name="Genome Biol. Evol.">
        <title>Insights into the evolution of the New World diploid cottons (Gossypium, subgenus Houzingenia) based on genome sequencing.</title>
        <authorList>
            <person name="Grover C.E."/>
            <person name="Arick M.A. 2nd"/>
            <person name="Thrash A."/>
            <person name="Conover J.L."/>
            <person name="Sanders W.S."/>
            <person name="Peterson D.G."/>
            <person name="Frelichowski J.E."/>
            <person name="Scheffler J.A."/>
            <person name="Scheffler B.E."/>
            <person name="Wendel J.F."/>
        </authorList>
    </citation>
    <scope>NUCLEOTIDE SEQUENCE [LARGE SCALE GENOMIC DNA]</scope>
    <source>
        <strain evidence="2">8</strain>
        <tissue evidence="2">Leaf</tissue>
    </source>
</reference>
<gene>
    <name evidence="2" type="ORF">Gorai_002854</name>
</gene>
<sequence length="37" mass="4072">DCSTCPPCRKPFSSLSSPRFPASETNVSNPCMFHARL</sequence>
<feature type="compositionally biased region" description="Polar residues" evidence="1">
    <location>
        <begin position="13"/>
        <end position="25"/>
    </location>
</feature>